<comment type="similarity">
    <text evidence="1 3">Belongs to the short-chain dehydrogenases/reductases (SDR) family.</text>
</comment>
<dbReference type="EMBL" id="RHHQ01000004">
    <property type="protein sequence ID" value="RNB91678.1"/>
    <property type="molecule type" value="Genomic_DNA"/>
</dbReference>
<dbReference type="PRINTS" id="PR00080">
    <property type="entry name" value="SDRFAMILY"/>
</dbReference>
<dbReference type="Proteomes" id="UP000271031">
    <property type="component" value="Unassembled WGS sequence"/>
</dbReference>
<dbReference type="NCBIfam" id="NF005372">
    <property type="entry name" value="PRK06914.1"/>
    <property type="match status" value="1"/>
</dbReference>
<dbReference type="Pfam" id="PF00106">
    <property type="entry name" value="adh_short"/>
    <property type="match status" value="1"/>
</dbReference>
<dbReference type="InterPro" id="IPR051911">
    <property type="entry name" value="SDR_oxidoreductase"/>
</dbReference>
<dbReference type="PANTHER" id="PTHR43976:SF16">
    <property type="entry name" value="SHORT-CHAIN DEHYDROGENASE_REDUCTASE FAMILY PROTEIN"/>
    <property type="match status" value="1"/>
</dbReference>
<dbReference type="PRINTS" id="PR00081">
    <property type="entry name" value="GDHRDH"/>
</dbReference>
<comment type="caution">
    <text evidence="4">The sequence shown here is derived from an EMBL/GenBank/DDBJ whole genome shotgun (WGS) entry which is preliminary data.</text>
</comment>
<dbReference type="CDD" id="cd05374">
    <property type="entry name" value="17beta-HSD-like_SDR_c"/>
    <property type="match status" value="1"/>
</dbReference>
<proteinExistence type="inferred from homology"/>
<evidence type="ECO:0000256" key="2">
    <source>
        <dbReference type="ARBA" id="ARBA00023002"/>
    </source>
</evidence>
<dbReference type="OrthoDB" id="9775296at2"/>
<dbReference type="FunFam" id="3.40.50.720:FF:000084">
    <property type="entry name" value="Short-chain dehydrogenase reductase"/>
    <property type="match status" value="1"/>
</dbReference>
<evidence type="ECO:0000256" key="1">
    <source>
        <dbReference type="ARBA" id="ARBA00006484"/>
    </source>
</evidence>
<dbReference type="GO" id="GO:0008206">
    <property type="term" value="P:bile acid metabolic process"/>
    <property type="evidence" value="ECO:0007669"/>
    <property type="project" value="UniProtKB-ARBA"/>
</dbReference>
<name>A0A3M8DU22_9BACL</name>
<dbReference type="PANTHER" id="PTHR43976">
    <property type="entry name" value="SHORT CHAIN DEHYDROGENASE"/>
    <property type="match status" value="1"/>
</dbReference>
<dbReference type="PROSITE" id="PS00061">
    <property type="entry name" value="ADH_SHORT"/>
    <property type="match status" value="1"/>
</dbReference>
<protein>
    <submittedName>
        <fullName evidence="4">SDR family oxidoreductase</fullName>
    </submittedName>
</protein>
<dbReference type="AlphaFoldDB" id="A0A3M8DU22"/>
<dbReference type="InterPro" id="IPR002347">
    <property type="entry name" value="SDR_fam"/>
</dbReference>
<evidence type="ECO:0000256" key="3">
    <source>
        <dbReference type="RuleBase" id="RU000363"/>
    </source>
</evidence>
<dbReference type="RefSeq" id="WP_122916341.1">
    <property type="nucleotide sequence ID" value="NZ_RHHQ01000004.1"/>
</dbReference>
<dbReference type="GO" id="GO:0016491">
    <property type="term" value="F:oxidoreductase activity"/>
    <property type="evidence" value="ECO:0007669"/>
    <property type="project" value="UniProtKB-KW"/>
</dbReference>
<evidence type="ECO:0000313" key="5">
    <source>
        <dbReference type="Proteomes" id="UP000271031"/>
    </source>
</evidence>
<dbReference type="InterPro" id="IPR020904">
    <property type="entry name" value="Sc_DH/Rdtase_CS"/>
</dbReference>
<dbReference type="Gene3D" id="3.40.50.720">
    <property type="entry name" value="NAD(P)-binding Rossmann-like Domain"/>
    <property type="match status" value="1"/>
</dbReference>
<keyword evidence="5" id="KW-1185">Reference proteome</keyword>
<reference evidence="4 5" key="1">
    <citation type="submission" date="2018-10" db="EMBL/GenBank/DDBJ databases">
        <title>Phylogenomics of Brevibacillus.</title>
        <authorList>
            <person name="Dunlap C."/>
        </authorList>
    </citation>
    <scope>NUCLEOTIDE SEQUENCE [LARGE SCALE GENOMIC DNA]</scope>
    <source>
        <strain evidence="4 5">JCM 15716</strain>
    </source>
</reference>
<dbReference type="SUPFAM" id="SSF51735">
    <property type="entry name" value="NAD(P)-binding Rossmann-fold domains"/>
    <property type="match status" value="1"/>
</dbReference>
<evidence type="ECO:0000313" key="4">
    <source>
        <dbReference type="EMBL" id="RNB91678.1"/>
    </source>
</evidence>
<keyword evidence="2" id="KW-0560">Oxidoreductase</keyword>
<dbReference type="InterPro" id="IPR036291">
    <property type="entry name" value="NAD(P)-bd_dom_sf"/>
</dbReference>
<gene>
    <name evidence="4" type="ORF">EDM56_02675</name>
</gene>
<sequence>MQQPAEDKIVFITGAASGFGMGATLSFARRGYRVIATMRNLAGNTKLQAAAEEQKLQSRLDYLEVDVTVPATIQRAVEETIKRYGHIDILINNAGYALGGAIEEIPLDSWRHQFETNLFGLISVTQAVLPYMRKERKGTIINISSVSGRIGLPGYAPYASSKFAVEGFSESLRMELLPFGIRVVLIEPGAYKTSIWQKGFNGMEVATDSPYRAMMDTVLTYSRKTAETAADPSEVVEAIVKAAESPSPRLRYTMGKGTGLLLSAKALLPWKWLELLIKRALR</sequence>
<organism evidence="4 5">
    <name type="scientific">Brevibacillus fluminis</name>
    <dbReference type="NCBI Taxonomy" id="511487"/>
    <lineage>
        <taxon>Bacteria</taxon>
        <taxon>Bacillati</taxon>
        <taxon>Bacillota</taxon>
        <taxon>Bacilli</taxon>
        <taxon>Bacillales</taxon>
        <taxon>Paenibacillaceae</taxon>
        <taxon>Brevibacillus</taxon>
    </lineage>
</organism>
<accession>A0A3M8DU22</accession>